<reference evidence="2" key="1">
    <citation type="submission" date="2009-04" db="EMBL/GenBank/DDBJ databases">
        <authorList>
            <person name="Weinstock G."/>
            <person name="Sodergren E."/>
            <person name="Clifton S."/>
            <person name="Fulton L."/>
            <person name="Fulton B."/>
            <person name="Courtney L."/>
            <person name="Fronick C."/>
            <person name="Harrison M."/>
            <person name="Strong C."/>
            <person name="Farmer C."/>
            <person name="Delahaunty K."/>
            <person name="Markovic C."/>
            <person name="Hall O."/>
            <person name="Minx P."/>
            <person name="Tomlinson C."/>
            <person name="Mitreva M."/>
            <person name="Nelson J."/>
            <person name="Hou S."/>
            <person name="Wollam A."/>
            <person name="Pepin K.H."/>
            <person name="Johnson M."/>
            <person name="Bhonagiri V."/>
            <person name="Nash W.E."/>
            <person name="Warren W."/>
            <person name="Chinwalla A."/>
            <person name="Mardis E.R."/>
            <person name="Wilson R.K."/>
        </authorList>
    </citation>
    <scope>NUCLEOTIDE SEQUENCE [LARGE SCALE GENOMIC DNA]</scope>
    <source>
        <strain evidence="2">DSM 14600</strain>
    </source>
</reference>
<dbReference type="AlphaFoldDB" id="C4G8I9"/>
<dbReference type="Proteomes" id="UP000003494">
    <property type="component" value="Unassembled WGS sequence"/>
</dbReference>
<evidence type="ECO:0000256" key="1">
    <source>
        <dbReference type="SAM" id="Phobius"/>
    </source>
</evidence>
<comment type="caution">
    <text evidence="2">The sequence shown here is derived from an EMBL/GenBank/DDBJ whole genome shotgun (WGS) entry which is preliminary data.</text>
</comment>
<feature type="transmembrane region" description="Helical" evidence="1">
    <location>
        <begin position="5"/>
        <end position="23"/>
    </location>
</feature>
<dbReference type="HOGENOM" id="CLU_2525717_0_0_9"/>
<accession>C4G8I9</accession>
<organism evidence="2 3">
    <name type="scientific">Shuttleworthella satelles DSM 14600</name>
    <dbReference type="NCBI Taxonomy" id="626523"/>
    <lineage>
        <taxon>Bacteria</taxon>
        <taxon>Bacillati</taxon>
        <taxon>Bacillota</taxon>
        <taxon>Clostridia</taxon>
        <taxon>Lachnospirales</taxon>
        <taxon>Lachnospiraceae</taxon>
        <taxon>Shuttleworthella</taxon>
    </lineage>
</organism>
<evidence type="ECO:0000313" key="3">
    <source>
        <dbReference type="Proteomes" id="UP000003494"/>
    </source>
</evidence>
<proteinExistence type="predicted"/>
<name>C4G8I9_9FIRM</name>
<sequence>MFGHMISSVLIDYSICAIAVYSSESSSVSTFFCQQRLPHFGHLIYLSLPLCGAKITLCLCIIFIIFDISHYFKSSSAPQHFSAP</sequence>
<keyword evidence="1" id="KW-0812">Transmembrane</keyword>
<keyword evidence="3" id="KW-1185">Reference proteome</keyword>
<feature type="transmembrane region" description="Helical" evidence="1">
    <location>
        <begin position="43"/>
        <end position="66"/>
    </location>
</feature>
<keyword evidence="1" id="KW-1133">Transmembrane helix</keyword>
<dbReference type="EMBL" id="ACIP02000001">
    <property type="protein sequence ID" value="EEP28935.1"/>
    <property type="molecule type" value="Genomic_DNA"/>
</dbReference>
<keyword evidence="1" id="KW-0472">Membrane</keyword>
<evidence type="ECO:0000313" key="2">
    <source>
        <dbReference type="EMBL" id="EEP28935.1"/>
    </source>
</evidence>
<gene>
    <name evidence="2" type="ORF">GCWU000342_00284</name>
</gene>
<protein>
    <submittedName>
        <fullName evidence="2">Uncharacterized protein</fullName>
    </submittedName>
</protein>